<name>A0A0L7KP29_OPEBR</name>
<sequence>MAYEQIVRFYFPTSKRKDSKGNEVEVSQRGQAFQDLTAGIQFTNIMFTLHTICRQKAIGRIQTNVQQKSTSTDFTEPIWTKAVNDAGLENKKFEETDENNWYGTMGPYLDFFAGFGLRMKELHVGHSKMPLTKREGSLVEFPVAKYGINGAHHILLQGCTFPPEKRSSMAQSVGPMTAFLCMVKSDGIYRKKWASAVKRAQQIGLLNFKFLQHGLQEDILESIKQIKRNFSMDSASCMTRGAIEIRLDKTRRNYEYVRQKISSFSLNLEAERSHDSYPPAPSKSTPETTPQVQKSKLKLMNTNPNNLKIKFDLLEMCIRFNQRFFTGEIRSFAIWWTNGMTTSSGLTCKEKSREN</sequence>
<dbReference type="AlphaFoldDB" id="A0A0L7KP29"/>
<dbReference type="Proteomes" id="UP000037510">
    <property type="component" value="Unassembled WGS sequence"/>
</dbReference>
<gene>
    <name evidence="2" type="ORF">OBRU01_23417</name>
</gene>
<proteinExistence type="predicted"/>
<keyword evidence="3" id="KW-1185">Reference proteome</keyword>
<organism evidence="2 3">
    <name type="scientific">Operophtera brumata</name>
    <name type="common">Winter moth</name>
    <name type="synonym">Phalaena brumata</name>
    <dbReference type="NCBI Taxonomy" id="104452"/>
    <lineage>
        <taxon>Eukaryota</taxon>
        <taxon>Metazoa</taxon>
        <taxon>Ecdysozoa</taxon>
        <taxon>Arthropoda</taxon>
        <taxon>Hexapoda</taxon>
        <taxon>Insecta</taxon>
        <taxon>Pterygota</taxon>
        <taxon>Neoptera</taxon>
        <taxon>Endopterygota</taxon>
        <taxon>Lepidoptera</taxon>
        <taxon>Glossata</taxon>
        <taxon>Ditrysia</taxon>
        <taxon>Geometroidea</taxon>
        <taxon>Geometridae</taxon>
        <taxon>Larentiinae</taxon>
        <taxon>Operophtera</taxon>
    </lineage>
</organism>
<feature type="non-terminal residue" evidence="2">
    <location>
        <position position="1"/>
    </location>
</feature>
<evidence type="ECO:0000256" key="1">
    <source>
        <dbReference type="SAM" id="MobiDB-lite"/>
    </source>
</evidence>
<evidence type="ECO:0000313" key="3">
    <source>
        <dbReference type="Proteomes" id="UP000037510"/>
    </source>
</evidence>
<comment type="caution">
    <text evidence="2">The sequence shown here is derived from an EMBL/GenBank/DDBJ whole genome shotgun (WGS) entry which is preliminary data.</text>
</comment>
<evidence type="ECO:0000313" key="2">
    <source>
        <dbReference type="EMBL" id="KOB65068.1"/>
    </source>
</evidence>
<protein>
    <submittedName>
        <fullName evidence="2">Uncharacterized protein</fullName>
    </submittedName>
</protein>
<reference evidence="2 3" key="1">
    <citation type="journal article" date="2015" name="Genome Biol. Evol.">
        <title>The genome of winter moth (Operophtera brumata) provides a genomic perspective on sexual dimorphism and phenology.</title>
        <authorList>
            <person name="Derks M.F."/>
            <person name="Smit S."/>
            <person name="Salis L."/>
            <person name="Schijlen E."/>
            <person name="Bossers A."/>
            <person name="Mateman C."/>
            <person name="Pijl A.S."/>
            <person name="de Ridder D."/>
            <person name="Groenen M.A."/>
            <person name="Visser M.E."/>
            <person name="Megens H.J."/>
        </authorList>
    </citation>
    <scope>NUCLEOTIDE SEQUENCE [LARGE SCALE GENOMIC DNA]</scope>
    <source>
        <strain evidence="2">WM2013NL</strain>
        <tissue evidence="2">Head and thorax</tissue>
    </source>
</reference>
<feature type="non-terminal residue" evidence="2">
    <location>
        <position position="355"/>
    </location>
</feature>
<dbReference type="EMBL" id="JTDY01007624">
    <property type="protein sequence ID" value="KOB65068.1"/>
    <property type="molecule type" value="Genomic_DNA"/>
</dbReference>
<accession>A0A0L7KP29</accession>
<feature type="region of interest" description="Disordered" evidence="1">
    <location>
        <begin position="269"/>
        <end position="297"/>
    </location>
</feature>
<feature type="compositionally biased region" description="Polar residues" evidence="1">
    <location>
        <begin position="282"/>
        <end position="297"/>
    </location>
</feature>